<comment type="caution">
    <text evidence="2">The sequence shown here is derived from an EMBL/GenBank/DDBJ whole genome shotgun (WGS) entry which is preliminary data.</text>
</comment>
<organism evidence="2 3">
    <name type="scientific">Streptomyces coryli</name>
    <dbReference type="NCBI Taxonomy" id="1128680"/>
    <lineage>
        <taxon>Bacteria</taxon>
        <taxon>Bacillati</taxon>
        <taxon>Actinomycetota</taxon>
        <taxon>Actinomycetes</taxon>
        <taxon>Kitasatosporales</taxon>
        <taxon>Streptomycetaceae</taxon>
        <taxon>Streptomyces</taxon>
    </lineage>
</organism>
<dbReference type="AlphaFoldDB" id="A0A6G4U3P2"/>
<feature type="transmembrane region" description="Helical" evidence="1">
    <location>
        <begin position="797"/>
        <end position="819"/>
    </location>
</feature>
<accession>A0A6G4U3P2</accession>
<reference evidence="2 3" key="1">
    <citation type="submission" date="2020-02" db="EMBL/GenBank/DDBJ databases">
        <title>Whole-genome analyses of novel actinobacteria.</title>
        <authorList>
            <person name="Sahin N."/>
        </authorList>
    </citation>
    <scope>NUCLEOTIDE SEQUENCE [LARGE SCALE GENOMIC DNA]</scope>
    <source>
        <strain evidence="2 3">A7024</strain>
    </source>
</reference>
<feature type="transmembrane region" description="Helical" evidence="1">
    <location>
        <begin position="416"/>
        <end position="437"/>
    </location>
</feature>
<feature type="transmembrane region" description="Helical" evidence="1">
    <location>
        <begin position="543"/>
        <end position="562"/>
    </location>
</feature>
<proteinExistence type="predicted"/>
<protein>
    <submittedName>
        <fullName evidence="2">Uncharacterized protein</fullName>
    </submittedName>
</protein>
<sequence length="933" mass="95942">MTRRAPALREIRTELPLLAGLLVLIALLAGGTAAAPPLLDRAEGRVLAARIGEAQESDAAVRFSRTFRPGLDLPMPERPDVLASDLELIGGNLARQRPQNLVGPLGLPVTHIGLPETGARIGGRLTSLRLLYAQDAPRDPAYVAGRAPRAPKAGEPIEIAVSTHTRDALRLRPGARIRTNAPDQHLGGVYRRHSYSGPLVVSGVFRTPEARGPAALGSVHPLLERPLRAGGALQAEALIHVGALPAAFDRGTMQFTADWRVPLRLTAAQAARFTGDDGRAELIRGIAAYRQAGEQHIWDDAALLNASAPGQTLTPDVDDEATPVIRALGAEWEQAALLGSFALASLAAVGLATVVVIARLAVRRRAVPDQLRRARGASATGLALERALLTLPFAAAGLGAGLLAAGLVVPDVPVRAGWAIVVAALAWLAVPALTAATTSDRRLRREEPDAGVRRPARLRLTAEAAVLLAAVAGIVALRVRGTTSGPDPQLAAVPVLAGLAVVVVLIRLYPLPVRALARLAGRGRGAVGLIALARAGKEAPAKALALLVLVTTLGTAVFTGLVSETVTEGRRTGLEWRTGGADAVLTGLQQSGAELHRAPGVEHAVPVTGYSTELISMRTGLSRRSADLVAVDPGRLAAARPDSPAARALRALDAAGEGRGKGVEIPAVGSAGTAGDSYTTGFKGTSVRIRVVAELGADAARDPLLGPLLRGRSDPPGTTSPLLLTDTGAVAAAKRAGMVEPGDRMLLLYGERIDPARLRALVMATGVVGLKVDDALHFRAEETAAGPGDVLRPAQRVSAVCGAATAVLALLAVLLELALTAPERGRTLARLRLLGFSGRSAAALGAVQLLPMALAAVAGGLAVGLALPAVLGPALDLRRLAGTPAEPALHTDYGLLAALGCGLLALIALAVVAETAAARRRGLGATLRVGEES</sequence>
<feature type="transmembrane region" description="Helical" evidence="1">
    <location>
        <begin position="458"/>
        <end position="479"/>
    </location>
</feature>
<feature type="transmembrane region" description="Helical" evidence="1">
    <location>
        <begin position="840"/>
        <end position="873"/>
    </location>
</feature>
<feature type="transmembrane region" description="Helical" evidence="1">
    <location>
        <begin position="491"/>
        <end position="509"/>
    </location>
</feature>
<keyword evidence="1" id="KW-0812">Transmembrane</keyword>
<keyword evidence="1" id="KW-1133">Transmembrane helix</keyword>
<evidence type="ECO:0000313" key="3">
    <source>
        <dbReference type="Proteomes" id="UP000481583"/>
    </source>
</evidence>
<dbReference type="RefSeq" id="WP_165240014.1">
    <property type="nucleotide sequence ID" value="NZ_JAAKZV010000107.1"/>
</dbReference>
<evidence type="ECO:0000313" key="2">
    <source>
        <dbReference type="EMBL" id="NGN66703.1"/>
    </source>
</evidence>
<dbReference type="EMBL" id="JAAKZV010000107">
    <property type="protein sequence ID" value="NGN66703.1"/>
    <property type="molecule type" value="Genomic_DNA"/>
</dbReference>
<evidence type="ECO:0000256" key="1">
    <source>
        <dbReference type="SAM" id="Phobius"/>
    </source>
</evidence>
<keyword evidence="1" id="KW-0472">Membrane</keyword>
<name>A0A6G4U3P2_9ACTN</name>
<gene>
    <name evidence="2" type="ORF">G5C51_22715</name>
</gene>
<keyword evidence="3" id="KW-1185">Reference proteome</keyword>
<dbReference type="Proteomes" id="UP000481583">
    <property type="component" value="Unassembled WGS sequence"/>
</dbReference>
<feature type="transmembrane region" description="Helical" evidence="1">
    <location>
        <begin position="893"/>
        <end position="913"/>
    </location>
</feature>
<feature type="transmembrane region" description="Helical" evidence="1">
    <location>
        <begin position="383"/>
        <end position="410"/>
    </location>
</feature>
<feature type="transmembrane region" description="Helical" evidence="1">
    <location>
        <begin position="335"/>
        <end position="362"/>
    </location>
</feature>